<dbReference type="Gene3D" id="3.30.70.1230">
    <property type="entry name" value="Nucleotide cyclase"/>
    <property type="match status" value="1"/>
</dbReference>
<feature type="region of interest" description="Disordered" evidence="1">
    <location>
        <begin position="283"/>
        <end position="305"/>
    </location>
</feature>
<accession>A0ABV5MQM0</accession>
<name>A0ABV5MQM0_9ACTN</name>
<feature type="compositionally biased region" description="Basic and acidic residues" evidence="1">
    <location>
        <begin position="290"/>
        <end position="299"/>
    </location>
</feature>
<protein>
    <recommendedName>
        <fullName evidence="4">Guanylate cyclase domain-containing protein</fullName>
    </recommendedName>
</protein>
<dbReference type="RefSeq" id="WP_223099792.1">
    <property type="nucleotide sequence ID" value="NZ_CP061913.1"/>
</dbReference>
<gene>
    <name evidence="2" type="ORF">ACFFTR_49580</name>
</gene>
<reference evidence="2 3" key="1">
    <citation type="submission" date="2024-09" db="EMBL/GenBank/DDBJ databases">
        <authorList>
            <person name="Sun Q."/>
            <person name="Mori K."/>
        </authorList>
    </citation>
    <scope>NUCLEOTIDE SEQUENCE [LARGE SCALE GENOMIC DNA]</scope>
    <source>
        <strain evidence="2 3">JCM 3307</strain>
    </source>
</reference>
<dbReference type="Proteomes" id="UP001589608">
    <property type="component" value="Unassembled WGS sequence"/>
</dbReference>
<evidence type="ECO:0000313" key="2">
    <source>
        <dbReference type="EMBL" id="MFB9451169.1"/>
    </source>
</evidence>
<sequence length="305" mass="33103">MTEVDLGSLLGAVDGTVATELSSMPDVIDKGHDLDLDSLPIEARKWHKLKDAVAVVADLKSSTSLGLNKKAASTASIYEAATGGVVKIFDEFEADFVAIQGDGAFGLFWGDGRKARAVCAGITIKTFSERHLVPRLEKKWETLPETGLKVGIGSSPLLVKRVGVPRTKHQEPVWAGRAVNYAAKCAQLADRHQMIVTGEIWDWISDNDYLAVTCECSTPSPSIWNDVTIEKIPEGDGSREGKLLTATWCAVHGPSYCAAVLSGGKRRTDVTDQRKAAMAAEMKRSIRVKAQNERRDRSARLQGLK</sequence>
<dbReference type="EMBL" id="JBHMCA010000084">
    <property type="protein sequence ID" value="MFB9451169.1"/>
    <property type="molecule type" value="Genomic_DNA"/>
</dbReference>
<evidence type="ECO:0000256" key="1">
    <source>
        <dbReference type="SAM" id="MobiDB-lite"/>
    </source>
</evidence>
<organism evidence="2 3">
    <name type="scientific">Dactylosporangium vinaceum</name>
    <dbReference type="NCBI Taxonomy" id="53362"/>
    <lineage>
        <taxon>Bacteria</taxon>
        <taxon>Bacillati</taxon>
        <taxon>Actinomycetota</taxon>
        <taxon>Actinomycetes</taxon>
        <taxon>Micromonosporales</taxon>
        <taxon>Micromonosporaceae</taxon>
        <taxon>Dactylosporangium</taxon>
    </lineage>
</organism>
<proteinExistence type="predicted"/>
<evidence type="ECO:0008006" key="4">
    <source>
        <dbReference type="Google" id="ProtNLM"/>
    </source>
</evidence>
<comment type="caution">
    <text evidence="2">The sequence shown here is derived from an EMBL/GenBank/DDBJ whole genome shotgun (WGS) entry which is preliminary data.</text>
</comment>
<dbReference type="SUPFAM" id="SSF55073">
    <property type="entry name" value="Nucleotide cyclase"/>
    <property type="match status" value="1"/>
</dbReference>
<keyword evidence="3" id="KW-1185">Reference proteome</keyword>
<dbReference type="InterPro" id="IPR029787">
    <property type="entry name" value="Nucleotide_cyclase"/>
</dbReference>
<evidence type="ECO:0000313" key="3">
    <source>
        <dbReference type="Proteomes" id="UP001589608"/>
    </source>
</evidence>